<reference evidence="1 2" key="1">
    <citation type="submission" date="2015-08" db="EMBL/GenBank/DDBJ databases">
        <title>Draft Genome Sequence of Rathayibacter sp. Strain VKM Ac-2596 Isolated from Leaf Gall Induced by Plant-Parasitic Nematodes.</title>
        <authorList>
            <person name="Vasilenko O.V."/>
            <person name="Starodumova I.P."/>
            <person name="Tarlachkov S.V."/>
            <person name="Dorofeeva L.V."/>
            <person name="Evtushenko L.I."/>
        </authorList>
    </citation>
    <scope>NUCLEOTIDE SEQUENCE [LARGE SCALE GENOMIC DNA]</scope>
    <source>
        <strain evidence="1 2">VKM Ac-2596</strain>
    </source>
</reference>
<protein>
    <submittedName>
        <fullName evidence="1">Uncharacterized protein</fullName>
    </submittedName>
</protein>
<organism evidence="1 2">
    <name type="scientific">Rathayibacter tanaceti</name>
    <dbReference type="NCBI Taxonomy" id="1671680"/>
    <lineage>
        <taxon>Bacteria</taxon>
        <taxon>Bacillati</taxon>
        <taxon>Actinomycetota</taxon>
        <taxon>Actinomycetes</taxon>
        <taxon>Micrococcales</taxon>
        <taxon>Microbacteriaceae</taxon>
        <taxon>Rathayibacter</taxon>
    </lineage>
</organism>
<gene>
    <name evidence="1" type="ORF">ACH61_02050</name>
</gene>
<accession>A0A166HM68</accession>
<dbReference type="AlphaFoldDB" id="A0A166HM68"/>
<proteinExistence type="predicted"/>
<evidence type="ECO:0000313" key="2">
    <source>
        <dbReference type="Proteomes" id="UP000076717"/>
    </source>
</evidence>
<keyword evidence="2" id="KW-1185">Reference proteome</keyword>
<evidence type="ECO:0000313" key="1">
    <source>
        <dbReference type="EMBL" id="KZX20846.1"/>
    </source>
</evidence>
<sequence>MSSGAVSPMTRAIARVMPVVMPAMEVGRTILTTVSHFGTPSAYEASRSSFGTSFSISSEERTTTGIISTARAMEPAKPIRTPGPRIRAKSA</sequence>
<dbReference type="Proteomes" id="UP000076717">
    <property type="component" value="Unassembled WGS sequence"/>
</dbReference>
<name>A0A166HM68_9MICO</name>
<comment type="caution">
    <text evidence="1">The sequence shown here is derived from an EMBL/GenBank/DDBJ whole genome shotgun (WGS) entry which is preliminary data.</text>
</comment>
<dbReference type="EMBL" id="LIIN01000069">
    <property type="protein sequence ID" value="KZX20846.1"/>
    <property type="molecule type" value="Genomic_DNA"/>
</dbReference>